<feature type="domain" description="PucR C-terminal helix-turn-helix" evidence="2">
    <location>
        <begin position="325"/>
        <end position="382"/>
    </location>
</feature>
<dbReference type="InterPro" id="IPR042070">
    <property type="entry name" value="PucR_C-HTH_sf"/>
</dbReference>
<gene>
    <name evidence="5" type="ORF">GCM10011333_11040</name>
</gene>
<dbReference type="InterPro" id="IPR025751">
    <property type="entry name" value="RsbRD_N_dom"/>
</dbReference>
<sequence>MTSQISPYEPDEDALAAQAVESIWNRYPGYSADRMQLDELAPSVRENVRLAIRVARRGSPPTFDELGEARHLGARRAALGVPLESVAQAYRSTERTILMDVMARSADWPGEVRSAHVDLVISSFDLLTDHMINSYRETSATIEDARRRREDQFLQQLSLGRPLSELEADARDLGLDPRHPQLAVAIAAPNLDAVELQRLRRRLREALRPHSTAPVLVGDVHGMSVLLMSPRSEEVDAAAQLSAAPGLVDADGGWVAGIGEIAAELGQAAQSISEARAAAQASVNFALAPVTRYQDVLVEVLLADRPRLADRIARRLKPLDGHRHLVETLRALLDHGLSQSAAARALFVHVNTIAYRIRRIEELTGANPLDARQLAELHLALRWRDAAGALPSRAG</sequence>
<dbReference type="Gene3D" id="1.10.10.2840">
    <property type="entry name" value="PucR C-terminal helix-turn-helix domain"/>
    <property type="match status" value="1"/>
</dbReference>
<feature type="domain" description="RsbT co-antagonist protein RsbRD N-terminal" evidence="3">
    <location>
        <begin position="13"/>
        <end position="149"/>
    </location>
</feature>
<keyword evidence="6" id="KW-1185">Reference proteome</keyword>
<evidence type="ECO:0000256" key="1">
    <source>
        <dbReference type="ARBA" id="ARBA00006754"/>
    </source>
</evidence>
<organism evidence="5 6">
    <name type="scientific">Sediminivirga luteola</name>
    <dbReference type="NCBI Taxonomy" id="1774748"/>
    <lineage>
        <taxon>Bacteria</taxon>
        <taxon>Bacillati</taxon>
        <taxon>Actinomycetota</taxon>
        <taxon>Actinomycetes</taxon>
        <taxon>Micrococcales</taxon>
        <taxon>Brevibacteriaceae</taxon>
        <taxon>Sediminivirga</taxon>
    </lineage>
</organism>
<reference evidence="5" key="1">
    <citation type="journal article" date="2014" name="Int. J. Syst. Evol. Microbiol.">
        <title>Complete genome sequence of Corynebacterium casei LMG S-19264T (=DSM 44701T), isolated from a smear-ripened cheese.</title>
        <authorList>
            <consortium name="US DOE Joint Genome Institute (JGI-PGF)"/>
            <person name="Walter F."/>
            <person name="Albersmeier A."/>
            <person name="Kalinowski J."/>
            <person name="Ruckert C."/>
        </authorList>
    </citation>
    <scope>NUCLEOTIDE SEQUENCE</scope>
    <source>
        <strain evidence="5">CGMCC 1.12785</strain>
    </source>
</reference>
<name>A0A8J2TX64_9MICO</name>
<accession>A0A8J2TX64</accession>
<evidence type="ECO:0000313" key="5">
    <source>
        <dbReference type="EMBL" id="GGA10113.1"/>
    </source>
</evidence>
<protein>
    <recommendedName>
        <fullName evidence="7">PucR-like helix-turn-helix protein</fullName>
    </recommendedName>
</protein>
<dbReference type="Pfam" id="PF14361">
    <property type="entry name" value="RsbRD_N"/>
    <property type="match status" value="1"/>
</dbReference>
<dbReference type="RefSeq" id="WP_188549937.1">
    <property type="nucleotide sequence ID" value="NZ_BMFY01000004.1"/>
</dbReference>
<comment type="similarity">
    <text evidence="1">Belongs to the CdaR family.</text>
</comment>
<comment type="caution">
    <text evidence="5">The sequence shown here is derived from an EMBL/GenBank/DDBJ whole genome shotgun (WGS) entry which is preliminary data.</text>
</comment>
<dbReference type="InterPro" id="IPR051448">
    <property type="entry name" value="CdaR-like_regulators"/>
</dbReference>
<dbReference type="PANTHER" id="PTHR33744">
    <property type="entry name" value="CARBOHYDRATE DIACID REGULATOR"/>
    <property type="match status" value="1"/>
</dbReference>
<dbReference type="EMBL" id="BMFY01000004">
    <property type="protein sequence ID" value="GGA10113.1"/>
    <property type="molecule type" value="Genomic_DNA"/>
</dbReference>
<dbReference type="Proteomes" id="UP000616114">
    <property type="component" value="Unassembled WGS sequence"/>
</dbReference>
<evidence type="ECO:0008006" key="7">
    <source>
        <dbReference type="Google" id="ProtNLM"/>
    </source>
</evidence>
<dbReference type="InterPro" id="IPR041522">
    <property type="entry name" value="CdaR_GGDEF"/>
</dbReference>
<dbReference type="Pfam" id="PF17853">
    <property type="entry name" value="GGDEF_2"/>
    <property type="match status" value="1"/>
</dbReference>
<proteinExistence type="inferred from homology"/>
<dbReference type="Pfam" id="PF13556">
    <property type="entry name" value="HTH_30"/>
    <property type="match status" value="1"/>
</dbReference>
<dbReference type="PANTHER" id="PTHR33744:SF7">
    <property type="entry name" value="PUCR FAMILY TRANSCRIPTIONAL REGULATOR"/>
    <property type="match status" value="1"/>
</dbReference>
<evidence type="ECO:0000313" key="6">
    <source>
        <dbReference type="Proteomes" id="UP000616114"/>
    </source>
</evidence>
<evidence type="ECO:0000259" key="4">
    <source>
        <dbReference type="Pfam" id="PF17853"/>
    </source>
</evidence>
<reference evidence="5" key="2">
    <citation type="submission" date="2020-09" db="EMBL/GenBank/DDBJ databases">
        <authorList>
            <person name="Sun Q."/>
            <person name="Zhou Y."/>
        </authorList>
    </citation>
    <scope>NUCLEOTIDE SEQUENCE</scope>
    <source>
        <strain evidence="5">CGMCC 1.12785</strain>
    </source>
</reference>
<feature type="domain" description="CdaR GGDEF-like" evidence="4">
    <location>
        <begin position="161"/>
        <end position="280"/>
    </location>
</feature>
<evidence type="ECO:0000259" key="3">
    <source>
        <dbReference type="Pfam" id="PF14361"/>
    </source>
</evidence>
<dbReference type="AlphaFoldDB" id="A0A8J2TX64"/>
<dbReference type="InterPro" id="IPR025736">
    <property type="entry name" value="PucR_C-HTH_dom"/>
</dbReference>
<evidence type="ECO:0000259" key="2">
    <source>
        <dbReference type="Pfam" id="PF13556"/>
    </source>
</evidence>